<dbReference type="RefSeq" id="WP_022036084.1">
    <property type="nucleotide sequence ID" value="NZ_CAXUGT010000015.1"/>
</dbReference>
<evidence type="ECO:0000256" key="6">
    <source>
        <dbReference type="ARBA" id="ARBA00022692"/>
    </source>
</evidence>
<evidence type="ECO:0000256" key="3">
    <source>
        <dbReference type="ARBA" id="ARBA00022475"/>
    </source>
</evidence>
<keyword evidence="6 11" id="KW-0812">Transmembrane</keyword>
<dbReference type="EMBL" id="CYYA01000007">
    <property type="protein sequence ID" value="CUM96986.1"/>
    <property type="molecule type" value="Genomic_DNA"/>
</dbReference>
<feature type="transmembrane region" description="Helical" evidence="11">
    <location>
        <begin position="87"/>
        <end position="110"/>
    </location>
</feature>
<dbReference type="GO" id="GO:0005886">
    <property type="term" value="C:plasma membrane"/>
    <property type="evidence" value="ECO:0007669"/>
    <property type="project" value="UniProtKB-SubCell"/>
</dbReference>
<dbReference type="InterPro" id="IPR001851">
    <property type="entry name" value="ABC_transp_permease"/>
</dbReference>
<dbReference type="OrthoDB" id="1765588at2"/>
<dbReference type="GO" id="GO:0022857">
    <property type="term" value="F:transmembrane transporter activity"/>
    <property type="evidence" value="ECO:0007669"/>
    <property type="project" value="InterPro"/>
</dbReference>
<evidence type="ECO:0000256" key="7">
    <source>
        <dbReference type="ARBA" id="ARBA00022989"/>
    </source>
</evidence>
<evidence type="ECO:0000256" key="10">
    <source>
        <dbReference type="ARBA" id="ARBA00035686"/>
    </source>
</evidence>
<comment type="function">
    <text evidence="9">Part of the binding-protein-dependent transport system for D-xylose. Probably responsible for the translocation of the substrate across the membrane.</text>
</comment>
<feature type="transmembrane region" description="Helical" evidence="11">
    <location>
        <begin position="200"/>
        <end position="219"/>
    </location>
</feature>
<feature type="transmembrane region" description="Helical" evidence="11">
    <location>
        <begin position="116"/>
        <end position="139"/>
    </location>
</feature>
<keyword evidence="3" id="KW-1003">Cell membrane</keyword>
<reference evidence="12 13" key="1">
    <citation type="submission" date="2015-09" db="EMBL/GenBank/DDBJ databases">
        <authorList>
            <consortium name="Pathogen Informatics"/>
        </authorList>
    </citation>
    <scope>NUCLEOTIDE SEQUENCE [LARGE SCALE GENOMIC DNA]</scope>
    <source>
        <strain evidence="12 13">2789STDY5608891</strain>
    </source>
</reference>
<evidence type="ECO:0000256" key="8">
    <source>
        <dbReference type="ARBA" id="ARBA00023136"/>
    </source>
</evidence>
<feature type="transmembrane region" description="Helical" evidence="11">
    <location>
        <begin position="7"/>
        <end position="27"/>
    </location>
</feature>
<name>A0A173T4D3_EUBRA</name>
<gene>
    <name evidence="12" type="primary">rbsC</name>
    <name evidence="12" type="ORF">ERS852448_01290</name>
</gene>
<feature type="transmembrane region" description="Helical" evidence="11">
    <location>
        <begin position="151"/>
        <end position="169"/>
    </location>
</feature>
<evidence type="ECO:0000256" key="4">
    <source>
        <dbReference type="ARBA" id="ARBA00022519"/>
    </source>
</evidence>
<feature type="transmembrane region" description="Helical" evidence="11">
    <location>
        <begin position="47"/>
        <end position="75"/>
    </location>
</feature>
<dbReference type="STRING" id="39490.ERS852448_01290"/>
<dbReference type="PANTHER" id="PTHR32196:SF32">
    <property type="entry name" value="XYLOSE TRANSPORT SYSTEM PERMEASE PROTEIN XYLH"/>
    <property type="match status" value="1"/>
</dbReference>
<evidence type="ECO:0000256" key="1">
    <source>
        <dbReference type="ARBA" id="ARBA00004651"/>
    </source>
</evidence>
<accession>A0A173T4D3</accession>
<comment type="subcellular location">
    <subcellularLocation>
        <location evidence="1">Cell membrane</location>
        <topology evidence="1">Multi-pass membrane protein</topology>
    </subcellularLocation>
</comment>
<dbReference type="Pfam" id="PF02653">
    <property type="entry name" value="BPD_transp_2"/>
    <property type="match status" value="1"/>
</dbReference>
<sequence>MKGKEFIHNYLPFIGLVVVIVFFEIVTGGKLLSPRYISSLTNEVFTIMIGTCGLAFLLSQGCLDFSLTAVVAMIAAIAARSAGINEWLMFPVAILVGLGLGLLNGFIHAVLKVTSFIATLAVSFICTGLVTIVLNNASVSIPHHMTKLDSVTLRLITLAAIMIIGYLFFEKSKVGKECKIVGANPEFARQNGISVTWVKIRGFMIMGVMCAIVAIFALLRAGTASSSTGAGFTVNALNALLIGGMPITGGATSRFRSAIIGSIIMAVLSFGMNLWGLGTLAQQVVQGFVFLFAISMTFDRQNATVIK</sequence>
<evidence type="ECO:0000256" key="9">
    <source>
        <dbReference type="ARBA" id="ARBA00035611"/>
    </source>
</evidence>
<keyword evidence="8 11" id="KW-0472">Membrane</keyword>
<feature type="transmembrane region" description="Helical" evidence="11">
    <location>
        <begin position="255"/>
        <end position="274"/>
    </location>
</feature>
<protein>
    <recommendedName>
        <fullName evidence="10">Xylose transport system permease protein XylH</fullName>
    </recommendedName>
</protein>
<organism evidence="12 13">
    <name type="scientific">Eubacterium ramulus</name>
    <dbReference type="NCBI Taxonomy" id="39490"/>
    <lineage>
        <taxon>Bacteria</taxon>
        <taxon>Bacillati</taxon>
        <taxon>Bacillota</taxon>
        <taxon>Clostridia</taxon>
        <taxon>Eubacteriales</taxon>
        <taxon>Eubacteriaceae</taxon>
        <taxon>Eubacterium</taxon>
    </lineage>
</organism>
<proteinExistence type="predicted"/>
<evidence type="ECO:0000313" key="12">
    <source>
        <dbReference type="EMBL" id="CUM96986.1"/>
    </source>
</evidence>
<dbReference type="GeneID" id="97390756"/>
<dbReference type="Proteomes" id="UP000095492">
    <property type="component" value="Unassembled WGS sequence"/>
</dbReference>
<keyword evidence="7 11" id="KW-1133">Transmembrane helix</keyword>
<evidence type="ECO:0000256" key="5">
    <source>
        <dbReference type="ARBA" id="ARBA00022597"/>
    </source>
</evidence>
<evidence type="ECO:0000313" key="13">
    <source>
        <dbReference type="Proteomes" id="UP000095492"/>
    </source>
</evidence>
<keyword evidence="2" id="KW-0813">Transport</keyword>
<evidence type="ECO:0000256" key="11">
    <source>
        <dbReference type="SAM" id="Phobius"/>
    </source>
</evidence>
<dbReference type="AlphaFoldDB" id="A0A173T4D3"/>
<evidence type="ECO:0000256" key="2">
    <source>
        <dbReference type="ARBA" id="ARBA00022448"/>
    </source>
</evidence>
<dbReference type="PANTHER" id="PTHR32196">
    <property type="entry name" value="ABC TRANSPORTER PERMEASE PROTEIN YPHD-RELATED-RELATED"/>
    <property type="match status" value="1"/>
</dbReference>
<keyword evidence="5" id="KW-0762">Sugar transport</keyword>
<keyword evidence="4" id="KW-0997">Cell inner membrane</keyword>